<comment type="caution">
    <text evidence="1">The sequence shown here is derived from an EMBL/GenBank/DDBJ whole genome shotgun (WGS) entry which is preliminary data.</text>
</comment>
<dbReference type="EMBL" id="MEVT01000011">
    <property type="protein sequence ID" value="OGC62953.1"/>
    <property type="molecule type" value="Genomic_DNA"/>
</dbReference>
<organism evidence="1 2">
    <name type="scientific">candidate division WWE3 bacterium RIFOXYA2_FULL_46_9</name>
    <dbReference type="NCBI Taxonomy" id="1802636"/>
    <lineage>
        <taxon>Bacteria</taxon>
        <taxon>Katanobacteria</taxon>
    </lineage>
</organism>
<sequence length="113" mass="12586">MSGIIEDRGLSTAALEWRATRKGFVIQIVGIDHQAEFVIKPDDVDTATRLVRDMMEGNVLDVKGRLIIAPALGELPEGIFLFIIMINDTFFVVSADTLLMVARDLAKYFELDT</sequence>
<reference evidence="1 2" key="1">
    <citation type="journal article" date="2016" name="Nat. Commun.">
        <title>Thousands of microbial genomes shed light on interconnected biogeochemical processes in an aquifer system.</title>
        <authorList>
            <person name="Anantharaman K."/>
            <person name="Brown C.T."/>
            <person name="Hug L.A."/>
            <person name="Sharon I."/>
            <person name="Castelle C.J."/>
            <person name="Probst A.J."/>
            <person name="Thomas B.C."/>
            <person name="Singh A."/>
            <person name="Wilkins M.J."/>
            <person name="Karaoz U."/>
            <person name="Brodie E.L."/>
            <person name="Williams K.H."/>
            <person name="Hubbard S.S."/>
            <person name="Banfield J.F."/>
        </authorList>
    </citation>
    <scope>NUCLEOTIDE SEQUENCE [LARGE SCALE GENOMIC DNA]</scope>
</reference>
<dbReference type="AlphaFoldDB" id="A0A1F4W1M6"/>
<proteinExistence type="predicted"/>
<name>A0A1F4W1M6_UNCKA</name>
<dbReference type="Proteomes" id="UP000176614">
    <property type="component" value="Unassembled WGS sequence"/>
</dbReference>
<evidence type="ECO:0000313" key="2">
    <source>
        <dbReference type="Proteomes" id="UP000176614"/>
    </source>
</evidence>
<evidence type="ECO:0000313" key="1">
    <source>
        <dbReference type="EMBL" id="OGC62953.1"/>
    </source>
</evidence>
<protein>
    <submittedName>
        <fullName evidence="1">Uncharacterized protein</fullName>
    </submittedName>
</protein>
<accession>A0A1F4W1M6</accession>
<gene>
    <name evidence="1" type="ORF">A2264_03680</name>
</gene>